<feature type="domain" description="Ketosynthase family 3 (KS3)" evidence="7">
    <location>
        <begin position="1516"/>
        <end position="1947"/>
    </location>
</feature>
<dbReference type="InterPro" id="IPR020806">
    <property type="entry name" value="PKS_PP-bd"/>
</dbReference>
<evidence type="ECO:0000256" key="5">
    <source>
        <dbReference type="SAM" id="MobiDB-lite"/>
    </source>
</evidence>
<keyword evidence="3" id="KW-0808">Transferase</keyword>
<evidence type="ECO:0008006" key="11">
    <source>
        <dbReference type="Google" id="ProtNLM"/>
    </source>
</evidence>
<dbReference type="Pfam" id="PF02801">
    <property type="entry name" value="Ketoacyl-synt_C"/>
    <property type="match status" value="2"/>
</dbReference>
<dbReference type="SUPFAM" id="SSF53474">
    <property type="entry name" value="alpha/beta-Hydrolases"/>
    <property type="match status" value="1"/>
</dbReference>
<dbReference type="Gene3D" id="3.40.50.1820">
    <property type="entry name" value="alpha/beta hydrolase"/>
    <property type="match status" value="1"/>
</dbReference>
<evidence type="ECO:0000256" key="1">
    <source>
        <dbReference type="ARBA" id="ARBA00022450"/>
    </source>
</evidence>
<keyword evidence="10" id="KW-1185">Reference proteome</keyword>
<dbReference type="SMART" id="SM00825">
    <property type="entry name" value="PKS_KS"/>
    <property type="match status" value="2"/>
</dbReference>
<dbReference type="GO" id="GO:0005737">
    <property type="term" value="C:cytoplasm"/>
    <property type="evidence" value="ECO:0007669"/>
    <property type="project" value="TreeGrafter"/>
</dbReference>
<dbReference type="PANTHER" id="PTHR43775:SF37">
    <property type="entry name" value="SI:DKEY-61P9.11"/>
    <property type="match status" value="1"/>
</dbReference>
<dbReference type="GO" id="GO:0005886">
    <property type="term" value="C:plasma membrane"/>
    <property type="evidence" value="ECO:0007669"/>
    <property type="project" value="TreeGrafter"/>
</dbReference>
<sequence length="2632" mass="283167">MLPRAGKPLPARSGEDVAVVGMSGRFPGADDVDEFWRLIEQQRSAIVDVRSRWPQIAELLDSASRSGHAYSHWGALMNSITDFDPAFFDLSPRQAQLMEPRQRLLLMEAWRAIEEAGYSRAELDGRNCGVFIGCEGSSDYFHDMRFDRMDGNVVLGHSNSVLAARLSYFMNLTGPTMSIDTACSSSLVAIHLACRSLLDGTCDMALTGGVTVMYSMADQLLQSDMGMLSPTGRCATFDVGADGFVPAEAAAVLVLKRLSDAVRDDDHIHGIIRATAINQDGKTNGITAPSALSQERLIRDAWRSGHADLSTMRYIEAHGTGTPLGDPIEVDALVRTYGGLSASGRIGVGSVKTNVGHAGAASGVMSMVKVLMAMRHGDIPASINLTEVNPRIRLEGSSLHIVRDLEPLYLDDGEATVAVSSFGYSGTNAHIIVESARHLATPVNGGGLEAPDLPLTLFLSAASEQALLDLCSAYDRWLATHGEGLDLLQLCIQSLVTRTQMRYRVAVEFTNLAELQDGLRCVDGSMITRAMRHVDAQDLVIVDRLIAAMKPPKGDRHGLARLMNRLVTTWSHGVDGDYLVLRAYTGRRLSLPTYRFSHATYELESDDLVAGEHVRALPTGADAPVSPRIRRTDDGSGFEFEMSGDDFYVRDHTHVVPAAVHLEMIVQGAAHLDPDRPVTSIRNVMLMRHVDVPAGETVTVRLDVARIADDRIRLVIGSGYGQDYGPCVSAEVVYGDRARATPPGVASHADAYPEPDAIAVGAYRDYLDQCNASVGPTFRGVRTLALGPDDALVHMDPNASGNDLSGFMLNPTLLDAGFSGAAIWVWAAHPEAHGIYVPFSLGRLDLVNPSLHPVAIRIHQARPATGGDVQTVGYNLDYLSDSGDVVWHIENFFLRRLASPTVDDPSDLGVLAVRETWRRNPGRASCASALVVLSTLDRLGQAREIVSANGGAHVLISVDGSWSPAHDDVVFLDDLTEDELAEALIPGVDSDLAVVALPMRPRVGGDPAPGQQTSCVLRVVRNLLKNQPNRITDVITTTYGDPAELALAGFLRTMHVENSCYRGHVLRADADDLVTAVCDELGNASASSEVQRRDGVRYELTPQIAPDFHVRPEAEDRIRGGAFLITGGTGALGMVLTRHLLDHGADVVIVSGRSHTVASRIAEPAMNAKSEYLQWDVSGTGLTAGVTADIRRILSKHGHDALTGVFHAAGVIHDGVIAAKDDDVFLATVAPKMWGTDHVIEVARACGAEFVLLFSSTAAALGNPGQSDYAYGNRYMDAVAANQDEASLPKIQSVNWTIWAGDTGMTVPKAQARLMEERFGIVPLPVDQGLSVLNAVVASGERRVTILYGHPMLMQKRLLATTEPEALVSMSLPAREDTDPALDAMLVADLREIVGVALRISPSEIDFDEDMARFGFDSISFSGLANTLNQKFSLDMTPAVFFKYSSLGELKDDMLAEYRQELESHYAQQEASDWTPSQLSDHGTGNVGQPAPAFAAARRSAGVQLADGAPLRPPDNEPIAIIGMSARLPGSDSIDEFWDHLMAGDDLISEIPADRWDWRAHYGDTSKDRTKTRFHHGGFMKRIDTFDPYFFGIAGVDAEVMDPQERMVLEESWHALEDAGIVPAALAGGETGVFVGVSTGDYQELLIRDAYPNMLTQTMIPNRVSFTLNLHGPSEVVDTACSSTLVALHRAASAIRSGRCEMALAGGVNVICSPGMYVTQGRMNMLSPDGRCKTFDAAADGYVRGEGCGIFVLKSLSAAERDHDRILGVIRGSAVNHGGAATNLFAPNEAAQVQVIRRAHEGIGIAPDEVAYIEAHGTGTVLGDPIEVNALIGAYRELYEAAGLRFDGDAADVYLGAVKTNTGHLEAAAAVPGLVKILRSFQAGFIPRNIHFTSMNPYLRLAGTPIKLANDPIAWGSITADPRRQRPVAAISSFGIGGVNCHLVLEAPPRDPDVSPVRAEGPFVLPVSARTESQLVDYVNEIRGFALAHMANDSGKNLFEQVSARCMQLLGVTSADELDMGVSLIDYGVSPTDLAGMDDGIVALDPRMTLADVAALPACSASHSQGSGADLLADVCETFRVGRTRFNNRVAFVVRDIKELVDQCGAHLAAEGTAGVLEPDPATPVERQARAWVAGDDSALQPIPGASRISAPCYPFEEQRFWYTDYQLDSGSAQGRATDAEDVCPTAGAQAVTSSVSMSEGGLGIRSRVLASLCHVLKIPAEQVADDEPFASYGLDSIKLIQFADELARQLNHDVDPVVLLDYPSLGTLAQYFEALEVVYSDAPHGQEIVATSGQTEMMPPPLGHGVILRLPELIVLHAAKEFDRQMMVSFWRELADGEIGHIDMVPCGPDGLEGMRRKGLCYVHCLTRDAKGRLAEAWVGGQGEETLLIINGIGVAPSFASPQIAGFAGGRRIVCLSMPGVGLTPMIDDLSLASLAEWVLSSLDALQIERFDVLGVSWGSLLATTLAWTAPKRVQRLVLESPNADMGEVENATNYVEDLATVMNADFAMATGSHDEAARLFTDAKCFELRAFLRWSDYFAVNSPSRHEVLSLLPEIHQPVLVITGDRDTITPARESDLVALYLKNARVHTVYGASHLPSATHPNEFNTVVTAFLCDPDAMLGFASGDQVHE</sequence>
<dbReference type="Pfam" id="PF00561">
    <property type="entry name" value="Abhydrolase_1"/>
    <property type="match status" value="1"/>
</dbReference>
<dbReference type="PROSITE" id="PS52004">
    <property type="entry name" value="KS3_2"/>
    <property type="match status" value="2"/>
</dbReference>
<evidence type="ECO:0000313" key="10">
    <source>
        <dbReference type="Proteomes" id="UP000265962"/>
    </source>
</evidence>
<evidence type="ECO:0000259" key="8">
    <source>
        <dbReference type="PROSITE" id="PS52019"/>
    </source>
</evidence>
<dbReference type="InterPro" id="IPR036736">
    <property type="entry name" value="ACP-like_sf"/>
</dbReference>
<dbReference type="InterPro" id="IPR016039">
    <property type="entry name" value="Thiolase-like"/>
</dbReference>
<evidence type="ECO:0000256" key="2">
    <source>
        <dbReference type="ARBA" id="ARBA00022553"/>
    </source>
</evidence>
<dbReference type="InterPro" id="IPR049551">
    <property type="entry name" value="PKS_DH_C"/>
</dbReference>
<feature type="region of interest" description="C-terminal hotdog fold" evidence="4">
    <location>
        <begin position="755"/>
        <end position="903"/>
    </location>
</feature>
<dbReference type="PROSITE" id="PS00606">
    <property type="entry name" value="KS3_1"/>
    <property type="match status" value="2"/>
</dbReference>
<keyword evidence="1" id="KW-0596">Phosphopantetheine</keyword>
<dbReference type="InterPro" id="IPR036291">
    <property type="entry name" value="NAD(P)-bd_dom_sf"/>
</dbReference>
<dbReference type="InterPro" id="IPR020841">
    <property type="entry name" value="PKS_Beta-ketoAc_synthase_dom"/>
</dbReference>
<feature type="compositionally biased region" description="Polar residues" evidence="5">
    <location>
        <begin position="1467"/>
        <end position="1483"/>
    </location>
</feature>
<dbReference type="InterPro" id="IPR020807">
    <property type="entry name" value="PKS_DH"/>
</dbReference>
<dbReference type="SMART" id="SM00822">
    <property type="entry name" value="PKS_KR"/>
    <property type="match status" value="1"/>
</dbReference>
<dbReference type="InterPro" id="IPR050091">
    <property type="entry name" value="PKS_NRPS_Biosynth_Enz"/>
</dbReference>
<dbReference type="GO" id="GO:0071770">
    <property type="term" value="P:DIM/DIP cell wall layer assembly"/>
    <property type="evidence" value="ECO:0007669"/>
    <property type="project" value="TreeGrafter"/>
</dbReference>
<organism evidence="9 10">
    <name type="scientific">Propionibacterium ruminifibrarum</name>
    <dbReference type="NCBI Taxonomy" id="1962131"/>
    <lineage>
        <taxon>Bacteria</taxon>
        <taxon>Bacillati</taxon>
        <taxon>Actinomycetota</taxon>
        <taxon>Actinomycetes</taxon>
        <taxon>Propionibacteriales</taxon>
        <taxon>Propionibacteriaceae</taxon>
        <taxon>Propionibacterium</taxon>
    </lineage>
</organism>
<name>A0A375I3D0_9ACTN</name>
<dbReference type="GO" id="GO:0004312">
    <property type="term" value="F:fatty acid synthase activity"/>
    <property type="evidence" value="ECO:0007669"/>
    <property type="project" value="TreeGrafter"/>
</dbReference>
<dbReference type="InterPro" id="IPR000073">
    <property type="entry name" value="AB_hydrolase_1"/>
</dbReference>
<feature type="domain" description="Carrier" evidence="6">
    <location>
        <begin position="1384"/>
        <end position="1458"/>
    </location>
</feature>
<dbReference type="Pfam" id="PF00109">
    <property type="entry name" value="ketoacyl-synt"/>
    <property type="match status" value="2"/>
</dbReference>
<dbReference type="PROSITE" id="PS50075">
    <property type="entry name" value="CARRIER"/>
    <property type="match status" value="2"/>
</dbReference>
<dbReference type="PANTHER" id="PTHR43775">
    <property type="entry name" value="FATTY ACID SYNTHASE"/>
    <property type="match status" value="1"/>
</dbReference>
<dbReference type="Proteomes" id="UP000265962">
    <property type="component" value="Unassembled WGS sequence"/>
</dbReference>
<dbReference type="PROSITE" id="PS52019">
    <property type="entry name" value="PKS_MFAS_DH"/>
    <property type="match status" value="1"/>
</dbReference>
<dbReference type="GO" id="GO:0004315">
    <property type="term" value="F:3-oxoacyl-[acyl-carrier-protein] synthase activity"/>
    <property type="evidence" value="ECO:0007669"/>
    <property type="project" value="InterPro"/>
</dbReference>
<feature type="region of interest" description="N-terminal hotdog fold" evidence="4">
    <location>
        <begin position="612"/>
        <end position="739"/>
    </location>
</feature>
<dbReference type="Gene3D" id="1.10.1200.10">
    <property type="entry name" value="ACP-like"/>
    <property type="match status" value="2"/>
</dbReference>
<dbReference type="InterPro" id="IPR029058">
    <property type="entry name" value="AB_hydrolase_fold"/>
</dbReference>
<dbReference type="GO" id="GO:0006633">
    <property type="term" value="P:fatty acid biosynthetic process"/>
    <property type="evidence" value="ECO:0007669"/>
    <property type="project" value="InterPro"/>
</dbReference>
<proteinExistence type="predicted"/>
<dbReference type="Gene3D" id="3.30.70.3290">
    <property type="match status" value="1"/>
</dbReference>
<dbReference type="SUPFAM" id="SSF47336">
    <property type="entry name" value="ACP-like"/>
    <property type="match status" value="2"/>
</dbReference>
<dbReference type="Pfam" id="PF14765">
    <property type="entry name" value="PS-DH"/>
    <property type="match status" value="1"/>
</dbReference>
<dbReference type="Gene3D" id="3.10.129.110">
    <property type="entry name" value="Polyketide synthase dehydratase"/>
    <property type="match status" value="1"/>
</dbReference>
<evidence type="ECO:0000313" key="9">
    <source>
        <dbReference type="EMBL" id="SPF68550.1"/>
    </source>
</evidence>
<evidence type="ECO:0000259" key="7">
    <source>
        <dbReference type="PROSITE" id="PS52004"/>
    </source>
</evidence>
<dbReference type="InterPro" id="IPR057326">
    <property type="entry name" value="KR_dom"/>
</dbReference>
<dbReference type="Pfam" id="PF08659">
    <property type="entry name" value="KR"/>
    <property type="match status" value="1"/>
</dbReference>
<feature type="domain" description="Carrier" evidence="6">
    <location>
        <begin position="2200"/>
        <end position="2277"/>
    </location>
</feature>
<dbReference type="Pfam" id="PF16197">
    <property type="entry name" value="KAsynt_C_assoc"/>
    <property type="match status" value="2"/>
</dbReference>
<dbReference type="InterPro" id="IPR009081">
    <property type="entry name" value="PP-bd_ACP"/>
</dbReference>
<evidence type="ECO:0000256" key="4">
    <source>
        <dbReference type="PROSITE-ProRule" id="PRU01363"/>
    </source>
</evidence>
<dbReference type="SMART" id="SM00823">
    <property type="entry name" value="PKS_PP"/>
    <property type="match status" value="2"/>
</dbReference>
<feature type="domain" description="Ketosynthase family 3 (KS3)" evidence="7">
    <location>
        <begin position="14"/>
        <end position="435"/>
    </location>
</feature>
<keyword evidence="2" id="KW-0597">Phosphoprotein</keyword>
<dbReference type="InterPro" id="IPR042104">
    <property type="entry name" value="PKS_dehydratase_sf"/>
</dbReference>
<dbReference type="InterPro" id="IPR013968">
    <property type="entry name" value="PKS_KR"/>
</dbReference>
<feature type="domain" description="PKS/mFAS DH" evidence="8">
    <location>
        <begin position="612"/>
        <end position="903"/>
    </location>
</feature>
<gene>
    <name evidence="9" type="ORF">PROPJV5_1531</name>
</gene>
<feature type="region of interest" description="Disordered" evidence="5">
    <location>
        <begin position="1467"/>
        <end position="1486"/>
    </location>
</feature>
<dbReference type="SMART" id="SM01294">
    <property type="entry name" value="PKS_PP_betabranch"/>
    <property type="match status" value="1"/>
</dbReference>
<accession>A0A375I3D0</accession>
<dbReference type="Pfam" id="PF00550">
    <property type="entry name" value="PP-binding"/>
    <property type="match status" value="2"/>
</dbReference>
<dbReference type="InterPro" id="IPR014031">
    <property type="entry name" value="Ketoacyl_synth_C"/>
</dbReference>
<dbReference type="Gene3D" id="3.40.50.720">
    <property type="entry name" value="NAD(P)-binding Rossmann-like Domain"/>
    <property type="match status" value="1"/>
</dbReference>
<dbReference type="SUPFAM" id="SSF51735">
    <property type="entry name" value="NAD(P)-binding Rossmann-fold domains"/>
    <property type="match status" value="1"/>
</dbReference>
<evidence type="ECO:0000259" key="6">
    <source>
        <dbReference type="PROSITE" id="PS50075"/>
    </source>
</evidence>
<dbReference type="CDD" id="cd00833">
    <property type="entry name" value="PKS"/>
    <property type="match status" value="2"/>
</dbReference>
<dbReference type="InterPro" id="IPR032821">
    <property type="entry name" value="PKS_assoc"/>
</dbReference>
<protein>
    <recommendedName>
        <fullName evidence="11">Acyl transferase domain-containing protein</fullName>
    </recommendedName>
</protein>
<dbReference type="SMART" id="SM00826">
    <property type="entry name" value="PKS_DH"/>
    <property type="match status" value="1"/>
</dbReference>
<evidence type="ECO:0000256" key="3">
    <source>
        <dbReference type="ARBA" id="ARBA00022679"/>
    </source>
</evidence>
<comment type="caution">
    <text evidence="4">Lacks conserved residue(s) required for the propagation of feature annotation.</text>
</comment>
<dbReference type="InterPro" id="IPR018201">
    <property type="entry name" value="Ketoacyl_synth_AS"/>
</dbReference>
<dbReference type="Gene3D" id="1.10.1240.100">
    <property type="match status" value="1"/>
</dbReference>
<dbReference type="GO" id="GO:0031177">
    <property type="term" value="F:phosphopantetheine binding"/>
    <property type="evidence" value="ECO:0007669"/>
    <property type="project" value="InterPro"/>
</dbReference>
<dbReference type="InterPro" id="IPR014030">
    <property type="entry name" value="Ketoacyl_synth_N"/>
</dbReference>
<dbReference type="SUPFAM" id="SSF53901">
    <property type="entry name" value="Thiolase-like"/>
    <property type="match status" value="2"/>
</dbReference>
<reference evidence="10" key="1">
    <citation type="submission" date="2018-02" db="EMBL/GenBank/DDBJ databases">
        <authorList>
            <person name="Hornung B."/>
        </authorList>
    </citation>
    <scope>NUCLEOTIDE SEQUENCE [LARGE SCALE GENOMIC DNA]</scope>
</reference>
<dbReference type="InterPro" id="IPR049900">
    <property type="entry name" value="PKS_mFAS_DH"/>
</dbReference>
<dbReference type="Gene3D" id="3.40.47.10">
    <property type="match status" value="2"/>
</dbReference>
<dbReference type="EMBL" id="OMOH01000005">
    <property type="protein sequence ID" value="SPF68550.1"/>
    <property type="molecule type" value="Genomic_DNA"/>
</dbReference>